<reference evidence="1 2" key="1">
    <citation type="submission" date="2019-04" db="EMBL/GenBank/DDBJ databases">
        <title>genome sequence of strain W3.</title>
        <authorList>
            <person name="Gao J."/>
            <person name="Sun J."/>
        </authorList>
    </citation>
    <scope>NUCLEOTIDE SEQUENCE [LARGE SCALE GENOMIC DNA]</scope>
    <source>
        <strain evidence="1 2">W3</strain>
    </source>
</reference>
<protein>
    <recommendedName>
        <fullName evidence="3">HD family hydrolase</fullName>
    </recommendedName>
</protein>
<accession>A0A4S8Q307</accession>
<gene>
    <name evidence="1" type="ORF">FAA86_10480</name>
</gene>
<proteinExistence type="predicted"/>
<dbReference type="Proteomes" id="UP000307378">
    <property type="component" value="Unassembled WGS sequence"/>
</dbReference>
<comment type="caution">
    <text evidence="1">The sequence shown here is derived from an EMBL/GenBank/DDBJ whole genome shotgun (WGS) entry which is preliminary data.</text>
</comment>
<organism evidence="1 2">
    <name type="scientific">Rhizobium rosettiformans W3</name>
    <dbReference type="NCBI Taxonomy" id="538378"/>
    <lineage>
        <taxon>Bacteria</taxon>
        <taxon>Pseudomonadati</taxon>
        <taxon>Pseudomonadota</taxon>
        <taxon>Alphaproteobacteria</taxon>
        <taxon>Hyphomicrobiales</taxon>
        <taxon>Rhizobiaceae</taxon>
        <taxon>Rhizobium/Agrobacterium group</taxon>
        <taxon>Rhizobium</taxon>
    </lineage>
</organism>
<dbReference type="EMBL" id="STGU01000004">
    <property type="protein sequence ID" value="THV36912.1"/>
    <property type="molecule type" value="Genomic_DNA"/>
</dbReference>
<dbReference type="AlphaFoldDB" id="A0A4S8Q307"/>
<dbReference type="RefSeq" id="WP_136540358.1">
    <property type="nucleotide sequence ID" value="NZ_STGU01000004.1"/>
</dbReference>
<sequence length="200" mass="22963">MQLPENLKKYQDATPEEKDRRLIQGVTGALYDVFNFQPWMVNLHDIATGLSKKCRWNGQIPGDEIFSVAQHSVGVSRLMGPRPEYRLMGLLHDASEGVMVDLITPMKREMPDFVAVEDHVQAVIYTHFDLSITPEMDRALATADRLCLEYEANEFERCWTHMQTDRKFTEVFDMPIMGCADSKRLFIAEFNSIVTEILTS</sequence>
<evidence type="ECO:0000313" key="1">
    <source>
        <dbReference type="EMBL" id="THV36912.1"/>
    </source>
</evidence>
<evidence type="ECO:0000313" key="2">
    <source>
        <dbReference type="Proteomes" id="UP000307378"/>
    </source>
</evidence>
<dbReference type="Gene3D" id="1.10.3210.10">
    <property type="entry name" value="Hypothetical protein af1432"/>
    <property type="match status" value="1"/>
</dbReference>
<name>A0A4S8Q307_9HYPH</name>
<evidence type="ECO:0008006" key="3">
    <source>
        <dbReference type="Google" id="ProtNLM"/>
    </source>
</evidence>
<dbReference type="SUPFAM" id="SSF109604">
    <property type="entry name" value="HD-domain/PDEase-like"/>
    <property type="match status" value="1"/>
</dbReference>